<dbReference type="EMBL" id="ATLV01014236">
    <property type="status" value="NOT_ANNOTATED_CDS"/>
    <property type="molecule type" value="Genomic_DNA"/>
</dbReference>
<dbReference type="VEuPathDB" id="VectorBase:ASIC005820"/>
<dbReference type="EMBL" id="KE524948">
    <property type="protein sequence ID" value="KFB38543.1"/>
    <property type="molecule type" value="Genomic_DNA"/>
</dbReference>
<proteinExistence type="predicted"/>
<name>A0A084VKP9_ANOSI</name>
<reference evidence="2" key="2">
    <citation type="submission" date="2020-05" db="UniProtKB">
        <authorList>
            <consortium name="EnsemblMetazoa"/>
        </authorList>
    </citation>
    <scope>IDENTIFICATION</scope>
</reference>
<protein>
    <submittedName>
        <fullName evidence="1 2">Phosphodiesterase</fullName>
    </submittedName>
</protein>
<organism evidence="1">
    <name type="scientific">Anopheles sinensis</name>
    <name type="common">Mosquito</name>
    <dbReference type="NCBI Taxonomy" id="74873"/>
    <lineage>
        <taxon>Eukaryota</taxon>
        <taxon>Metazoa</taxon>
        <taxon>Ecdysozoa</taxon>
        <taxon>Arthropoda</taxon>
        <taxon>Hexapoda</taxon>
        <taxon>Insecta</taxon>
        <taxon>Pterygota</taxon>
        <taxon>Neoptera</taxon>
        <taxon>Endopterygota</taxon>
        <taxon>Diptera</taxon>
        <taxon>Nematocera</taxon>
        <taxon>Culicoidea</taxon>
        <taxon>Culicidae</taxon>
        <taxon>Anophelinae</taxon>
        <taxon>Anopheles</taxon>
    </lineage>
</organism>
<evidence type="ECO:0000313" key="3">
    <source>
        <dbReference type="Proteomes" id="UP000030765"/>
    </source>
</evidence>
<evidence type="ECO:0000313" key="1">
    <source>
        <dbReference type="EMBL" id="KFB38543.1"/>
    </source>
</evidence>
<accession>A0A084VKP9</accession>
<keyword evidence="3" id="KW-1185">Reference proteome</keyword>
<evidence type="ECO:0000313" key="2">
    <source>
        <dbReference type="EnsemblMetazoa" id="ASIC005820-PA"/>
    </source>
</evidence>
<dbReference type="AlphaFoldDB" id="A0A084VKP9"/>
<dbReference type="Proteomes" id="UP000030765">
    <property type="component" value="Unassembled WGS sequence"/>
</dbReference>
<dbReference type="EnsemblMetazoa" id="ASIC005820-RA">
    <property type="protein sequence ID" value="ASIC005820-PA"/>
    <property type="gene ID" value="ASIC005820"/>
</dbReference>
<gene>
    <name evidence="1" type="ORF">ZHAS_00005820</name>
</gene>
<reference evidence="1 3" key="1">
    <citation type="journal article" date="2014" name="BMC Genomics">
        <title>Genome sequence of Anopheles sinensis provides insight into genetics basis of mosquito competence for malaria parasites.</title>
        <authorList>
            <person name="Zhou D."/>
            <person name="Zhang D."/>
            <person name="Ding G."/>
            <person name="Shi L."/>
            <person name="Hou Q."/>
            <person name="Ye Y."/>
            <person name="Xu Y."/>
            <person name="Zhou H."/>
            <person name="Xiong C."/>
            <person name="Li S."/>
            <person name="Yu J."/>
            <person name="Hong S."/>
            <person name="Yu X."/>
            <person name="Zou P."/>
            <person name="Chen C."/>
            <person name="Chang X."/>
            <person name="Wang W."/>
            <person name="Lv Y."/>
            <person name="Sun Y."/>
            <person name="Ma L."/>
            <person name="Shen B."/>
            <person name="Zhu C."/>
        </authorList>
    </citation>
    <scope>NUCLEOTIDE SEQUENCE [LARGE SCALE GENOMIC DNA]</scope>
</reference>
<sequence length="114" mass="12811">MDFARPATATFCTTHHPPTTHPVKVGKRAAQLFFRTREEVFLNAACPPRMLYYISAPPLTPSLCGTKERMVAIPGLLTFNPQTTHLVNFEAFFPGVPASIGKRCTDRYMARERK</sequence>